<dbReference type="PANTHER" id="PTHR42085">
    <property type="entry name" value="F-BOX DOMAIN-CONTAINING PROTEIN"/>
    <property type="match status" value="1"/>
</dbReference>
<dbReference type="Proteomes" id="UP000481861">
    <property type="component" value="Unassembled WGS sequence"/>
</dbReference>
<gene>
    <name evidence="1" type="ORF">BDV95DRAFT_584696</name>
</gene>
<organism evidence="1 2">
    <name type="scientific">Massariosphaeria phaeospora</name>
    <dbReference type="NCBI Taxonomy" id="100035"/>
    <lineage>
        <taxon>Eukaryota</taxon>
        <taxon>Fungi</taxon>
        <taxon>Dikarya</taxon>
        <taxon>Ascomycota</taxon>
        <taxon>Pezizomycotina</taxon>
        <taxon>Dothideomycetes</taxon>
        <taxon>Pleosporomycetidae</taxon>
        <taxon>Pleosporales</taxon>
        <taxon>Pleosporales incertae sedis</taxon>
        <taxon>Massariosphaeria</taxon>
    </lineage>
</organism>
<evidence type="ECO:0008006" key="3">
    <source>
        <dbReference type="Google" id="ProtNLM"/>
    </source>
</evidence>
<keyword evidence="2" id="KW-1185">Reference proteome</keyword>
<reference evidence="1 2" key="1">
    <citation type="submission" date="2020-01" db="EMBL/GenBank/DDBJ databases">
        <authorList>
            <consortium name="DOE Joint Genome Institute"/>
            <person name="Haridas S."/>
            <person name="Albert R."/>
            <person name="Binder M."/>
            <person name="Bloem J."/>
            <person name="Labutti K."/>
            <person name="Salamov A."/>
            <person name="Andreopoulos B."/>
            <person name="Baker S.E."/>
            <person name="Barry K."/>
            <person name="Bills G."/>
            <person name="Bluhm B.H."/>
            <person name="Cannon C."/>
            <person name="Castanera R."/>
            <person name="Culley D.E."/>
            <person name="Daum C."/>
            <person name="Ezra D."/>
            <person name="Gonzalez J.B."/>
            <person name="Henrissat B."/>
            <person name="Kuo A."/>
            <person name="Liang C."/>
            <person name="Lipzen A."/>
            <person name="Lutzoni F."/>
            <person name="Magnuson J."/>
            <person name="Mondo S."/>
            <person name="Nolan M."/>
            <person name="Ohm R."/>
            <person name="Pangilinan J."/>
            <person name="Park H.-J.H."/>
            <person name="Ramirez L."/>
            <person name="Alfaro M."/>
            <person name="Sun H."/>
            <person name="Tritt A."/>
            <person name="Yoshinaga Y."/>
            <person name="Zwiers L.-H.L."/>
            <person name="Turgeon B.G."/>
            <person name="Goodwin S.B."/>
            <person name="Spatafora J.W."/>
            <person name="Crous P.W."/>
            <person name="Grigoriev I.V."/>
        </authorList>
    </citation>
    <scope>NUCLEOTIDE SEQUENCE [LARGE SCALE GENOMIC DNA]</scope>
    <source>
        <strain evidence="1 2">CBS 611.86</strain>
    </source>
</reference>
<evidence type="ECO:0000313" key="1">
    <source>
        <dbReference type="EMBL" id="KAF2866423.1"/>
    </source>
</evidence>
<dbReference type="OrthoDB" id="72726at2759"/>
<dbReference type="InterPro" id="IPR038883">
    <property type="entry name" value="AN11006-like"/>
</dbReference>
<dbReference type="PANTHER" id="PTHR42085:SF2">
    <property type="entry name" value="F-BOX DOMAIN-CONTAINING PROTEIN"/>
    <property type="match status" value="1"/>
</dbReference>
<sequence length="281" mass="31950">MSKAQSHFLGLPLELRNQILGYAVDIGSAGKLTAAEESLFDEPERTAINLADNHNITEYPVTPPFAALPAICKASRQLYWEATPILIQSTTLSSPDAATSLWLTRWLSTFPSNQGFLANRRLKFANFHDDAIARAYELIALCPNLRALHITLSKAKTDPRMLARLEGDPGTEPNWEAVLEDEVQREFELYRFVSLKDIPRLQKFSFGFHEWKDIVWYIVMYQQGLEVLQRRIVYMRTPFRLCELVEAHLQEAGREVLVQCVDTRVGDAPDSESDIGYGTFD</sequence>
<name>A0A7C8M5M4_9PLEO</name>
<comment type="caution">
    <text evidence="1">The sequence shown here is derived from an EMBL/GenBank/DDBJ whole genome shotgun (WGS) entry which is preliminary data.</text>
</comment>
<proteinExistence type="predicted"/>
<protein>
    <recommendedName>
        <fullName evidence="3">F-box domain-containing protein</fullName>
    </recommendedName>
</protein>
<accession>A0A7C8M5M4</accession>
<dbReference type="AlphaFoldDB" id="A0A7C8M5M4"/>
<evidence type="ECO:0000313" key="2">
    <source>
        <dbReference type="Proteomes" id="UP000481861"/>
    </source>
</evidence>
<dbReference type="EMBL" id="JAADJZ010000028">
    <property type="protein sequence ID" value="KAF2866423.1"/>
    <property type="molecule type" value="Genomic_DNA"/>
</dbReference>